<protein>
    <submittedName>
        <fullName evidence="1">Uncharacterized protein</fullName>
    </submittedName>
</protein>
<gene>
    <name evidence="1" type="ORF">Sspor_04920</name>
</gene>
<evidence type="ECO:0000313" key="1">
    <source>
        <dbReference type="EMBL" id="GHI74931.1"/>
    </source>
</evidence>
<reference evidence="2" key="1">
    <citation type="submission" date="2023-07" db="EMBL/GenBank/DDBJ databases">
        <title>Whole genome shotgun sequence of Streptomyces spororaveus NBRC 15456.</title>
        <authorList>
            <person name="Komaki H."/>
            <person name="Tamura T."/>
        </authorList>
    </citation>
    <scope>NUCLEOTIDE SEQUENCE [LARGE SCALE GENOMIC DNA]</scope>
    <source>
        <strain evidence="2">NBRC 15456</strain>
    </source>
</reference>
<keyword evidence="2" id="KW-1185">Reference proteome</keyword>
<dbReference type="EMBL" id="BNED01000003">
    <property type="protein sequence ID" value="GHI74931.1"/>
    <property type="molecule type" value="Genomic_DNA"/>
</dbReference>
<sequence>MGAAAWFNAAQESGTTTDALCGPNLGRDEAVAAQPKAVAFVEAVEKA</sequence>
<organism evidence="1 2">
    <name type="scientific">Streptomyces spororaveus</name>
    <dbReference type="NCBI Taxonomy" id="284039"/>
    <lineage>
        <taxon>Bacteria</taxon>
        <taxon>Bacillati</taxon>
        <taxon>Actinomycetota</taxon>
        <taxon>Actinomycetes</taxon>
        <taxon>Kitasatosporales</taxon>
        <taxon>Streptomycetaceae</taxon>
        <taxon>Streptomyces</taxon>
    </lineage>
</organism>
<dbReference type="Proteomes" id="UP000608522">
    <property type="component" value="Unassembled WGS sequence"/>
</dbReference>
<evidence type="ECO:0000313" key="2">
    <source>
        <dbReference type="Proteomes" id="UP000608522"/>
    </source>
</evidence>
<dbReference type="RefSeq" id="WP_202197464.1">
    <property type="nucleotide sequence ID" value="NZ_BAAATO010000058.1"/>
</dbReference>
<proteinExistence type="predicted"/>
<accession>A0ABQ3T3G5</accession>
<comment type="caution">
    <text evidence="1">The sequence shown here is derived from an EMBL/GenBank/DDBJ whole genome shotgun (WGS) entry which is preliminary data.</text>
</comment>
<name>A0ABQ3T3G5_9ACTN</name>